<organism evidence="2 3">
    <name type="scientific">Setomelanomma holmii</name>
    <dbReference type="NCBI Taxonomy" id="210430"/>
    <lineage>
        <taxon>Eukaryota</taxon>
        <taxon>Fungi</taxon>
        <taxon>Dikarya</taxon>
        <taxon>Ascomycota</taxon>
        <taxon>Pezizomycotina</taxon>
        <taxon>Dothideomycetes</taxon>
        <taxon>Pleosporomycetidae</taxon>
        <taxon>Pleosporales</taxon>
        <taxon>Pleosporineae</taxon>
        <taxon>Phaeosphaeriaceae</taxon>
        <taxon>Setomelanomma</taxon>
    </lineage>
</organism>
<dbReference type="PANTHER" id="PTHR33112:SF1">
    <property type="entry name" value="HETEROKARYON INCOMPATIBILITY DOMAIN-CONTAINING PROTEIN"/>
    <property type="match status" value="1"/>
</dbReference>
<reference evidence="2" key="1">
    <citation type="journal article" date="2020" name="Stud. Mycol.">
        <title>101 Dothideomycetes genomes: a test case for predicting lifestyles and emergence of pathogens.</title>
        <authorList>
            <person name="Haridas S."/>
            <person name="Albert R."/>
            <person name="Binder M."/>
            <person name="Bloem J."/>
            <person name="Labutti K."/>
            <person name="Salamov A."/>
            <person name="Andreopoulos B."/>
            <person name="Baker S."/>
            <person name="Barry K."/>
            <person name="Bills G."/>
            <person name="Bluhm B."/>
            <person name="Cannon C."/>
            <person name="Castanera R."/>
            <person name="Culley D."/>
            <person name="Daum C."/>
            <person name="Ezra D."/>
            <person name="Gonzalez J."/>
            <person name="Henrissat B."/>
            <person name="Kuo A."/>
            <person name="Liang C."/>
            <person name="Lipzen A."/>
            <person name="Lutzoni F."/>
            <person name="Magnuson J."/>
            <person name="Mondo S."/>
            <person name="Nolan M."/>
            <person name="Ohm R."/>
            <person name="Pangilinan J."/>
            <person name="Park H.-J."/>
            <person name="Ramirez L."/>
            <person name="Alfaro M."/>
            <person name="Sun H."/>
            <person name="Tritt A."/>
            <person name="Yoshinaga Y."/>
            <person name="Zwiers L.-H."/>
            <person name="Turgeon B."/>
            <person name="Goodwin S."/>
            <person name="Spatafora J."/>
            <person name="Crous P."/>
            <person name="Grigoriev I."/>
        </authorList>
    </citation>
    <scope>NUCLEOTIDE SEQUENCE</scope>
    <source>
        <strain evidence="2">CBS 110217</strain>
    </source>
</reference>
<dbReference type="Proteomes" id="UP000799777">
    <property type="component" value="Unassembled WGS sequence"/>
</dbReference>
<name>A0A9P4LHM7_9PLEO</name>
<comment type="caution">
    <text evidence="2">The sequence shown here is derived from an EMBL/GenBank/DDBJ whole genome shotgun (WGS) entry which is preliminary data.</text>
</comment>
<dbReference type="AlphaFoldDB" id="A0A9P4LHM7"/>
<dbReference type="EMBL" id="ML978300">
    <property type="protein sequence ID" value="KAF2024314.1"/>
    <property type="molecule type" value="Genomic_DNA"/>
</dbReference>
<sequence>MLCCRLRTLFEIPSNATRNASKQPLDDLELECFSEPGEMDDPRPRLLRIHFRVKFSATVFREILIIPDTIARRVDAERPDFAVVKKAIDQCRTKHKCSSGTYYLPDNLSVKAIDCSRKTLCHISPRTQYACLSYVWGRFPVIDNDTSTDLEQIPKTIDDAIQVTSQLGIQYLWVDRYCIDQNNDLEKHLLIQNMDSIYHRATVTIVAASGNSPSEGLLGINGTPRTP</sequence>
<keyword evidence="3" id="KW-1185">Reference proteome</keyword>
<evidence type="ECO:0000313" key="2">
    <source>
        <dbReference type="EMBL" id="KAF2024314.1"/>
    </source>
</evidence>
<dbReference type="PANTHER" id="PTHR33112">
    <property type="entry name" value="DOMAIN PROTEIN, PUTATIVE-RELATED"/>
    <property type="match status" value="1"/>
</dbReference>
<feature type="domain" description="Heterokaryon incompatibility" evidence="1">
    <location>
        <begin position="129"/>
        <end position="221"/>
    </location>
</feature>
<evidence type="ECO:0000313" key="3">
    <source>
        <dbReference type="Proteomes" id="UP000799777"/>
    </source>
</evidence>
<dbReference type="Pfam" id="PF06985">
    <property type="entry name" value="HET"/>
    <property type="match status" value="1"/>
</dbReference>
<dbReference type="InterPro" id="IPR010730">
    <property type="entry name" value="HET"/>
</dbReference>
<protein>
    <recommendedName>
        <fullName evidence="1">Heterokaryon incompatibility domain-containing protein</fullName>
    </recommendedName>
</protein>
<evidence type="ECO:0000259" key="1">
    <source>
        <dbReference type="Pfam" id="PF06985"/>
    </source>
</evidence>
<accession>A0A9P4LHM7</accession>
<gene>
    <name evidence="2" type="ORF">EK21DRAFT_117909</name>
</gene>
<proteinExistence type="predicted"/>
<dbReference type="OrthoDB" id="5428863at2759"/>